<name>A0A7S0IJC4_9EUKA</name>
<reference evidence="1" key="1">
    <citation type="submission" date="2021-01" db="EMBL/GenBank/DDBJ databases">
        <authorList>
            <person name="Corre E."/>
            <person name="Pelletier E."/>
            <person name="Niang G."/>
            <person name="Scheremetjew M."/>
            <person name="Finn R."/>
            <person name="Kale V."/>
            <person name="Holt S."/>
            <person name="Cochrane G."/>
            <person name="Meng A."/>
            <person name="Brown T."/>
            <person name="Cohen L."/>
        </authorList>
    </citation>
    <scope>NUCLEOTIDE SEQUENCE</scope>
    <source>
        <strain evidence="1">RCC1130</strain>
    </source>
</reference>
<sequence length="319" mass="35423">MASGFMLPLAAALHMPAVAPLPAVRTHTSCARDTPPSMVVHAAAAIMHGALGAHAFAGHAAAVQAATGGAAAAVVAAAGASSASKERPPPGPRVQAVLRLLNVEYARFRDVATQQWSLLVKGVNVEEAELLYAEEAREMVRERLPIVHWSVVQLLHDRLGTQKFGVWCPTLKRWNLHPWQWVPNAHPHSEVWNGPTLGKALSALRQTLVQEVRHGLRTSPLRVVRLAYRAAFVYVLSFLNRLPGPHRRLIQREWPRLIEHLSGMLERNQADAKGKLDEEHMRFASVRKLRKRLLTHWRWRTPRASAVARSKLPAALSWL</sequence>
<gene>
    <name evidence="1" type="ORF">CLEP1334_LOCUS717</name>
</gene>
<evidence type="ECO:0000313" key="1">
    <source>
        <dbReference type="EMBL" id="CAD8523526.1"/>
    </source>
</evidence>
<dbReference type="AlphaFoldDB" id="A0A7S0IJC4"/>
<proteinExistence type="predicted"/>
<dbReference type="EMBL" id="HBER01001357">
    <property type="protein sequence ID" value="CAD8523526.1"/>
    <property type="molecule type" value="Transcribed_RNA"/>
</dbReference>
<protein>
    <submittedName>
        <fullName evidence="1">Uncharacterized protein</fullName>
    </submittedName>
</protein>
<organism evidence="1">
    <name type="scientific">Calcidiscus leptoporus</name>
    <dbReference type="NCBI Taxonomy" id="127549"/>
    <lineage>
        <taxon>Eukaryota</taxon>
        <taxon>Haptista</taxon>
        <taxon>Haptophyta</taxon>
        <taxon>Prymnesiophyceae</taxon>
        <taxon>Coccolithales</taxon>
        <taxon>Calcidiscaceae</taxon>
        <taxon>Calcidiscus</taxon>
    </lineage>
</organism>
<accession>A0A7S0IJC4</accession>